<dbReference type="PANTHER" id="PTHR13132:SF29">
    <property type="entry name" value="ALPHA-(1,6)-FUCOSYLTRANSFERASE"/>
    <property type="match status" value="1"/>
</dbReference>
<comment type="caution">
    <text evidence="2">The sequence shown here is derived from an EMBL/GenBank/DDBJ whole genome shotgun (WGS) entry which is preliminary data.</text>
</comment>
<gene>
    <name evidence="2" type="ORF">HYH02_004231</name>
</gene>
<organism evidence="2 3">
    <name type="scientific">Chlamydomonas schloesseri</name>
    <dbReference type="NCBI Taxonomy" id="2026947"/>
    <lineage>
        <taxon>Eukaryota</taxon>
        <taxon>Viridiplantae</taxon>
        <taxon>Chlorophyta</taxon>
        <taxon>core chlorophytes</taxon>
        <taxon>Chlorophyceae</taxon>
        <taxon>CS clade</taxon>
        <taxon>Chlamydomonadales</taxon>
        <taxon>Chlamydomonadaceae</taxon>
        <taxon>Chlamydomonas</taxon>
    </lineage>
</organism>
<dbReference type="Gene3D" id="3.40.50.11350">
    <property type="match status" value="1"/>
</dbReference>
<dbReference type="OrthoDB" id="9397715at2759"/>
<accession>A0A835WNB5</accession>
<sequence length="471" mass="52340">MAGKHGLFYAVFILCLNLSPYVSAVKVYRSFLYRGASTCYRFDSAHHKNATKCPDSATPGAYLGSSDEERPKDGKQLYNSALAQRFIFRHQNPADCRAARFLVAEFDEEGHGIGSTIHMMSFGLTRALTLGRVFVHAGGGAIWTRDNRLCAVTGWRWDQCIFLPFSQCTLEEVMAGTGTGAGEEEAPYLDQVDPSRWHEYRVLRTKHLSGDPVPARDFPPLLARLIARGPFPMPPGAGREAAPAAAAACAAADAADRRHLGDPLWAVQWWRAQSTAYLVRFQPHFRAAVREQRKRVFPPEIDVLPPGTIGVHVRRGDKSRESPDVDDAGYLRQVEALYAAAGRGRGGQGGGGGLTRTIFLSTEDSATAEFFQGLTNWTVLLTHVERYHEEVSPMEFAAARDLGTVVLNDFVNLDLALQCDAWVGLLSSNWVRLIHELRSVYRCKADNLFYDSRFGHMWGEQTFIDDPALFR</sequence>
<evidence type="ECO:0008006" key="4">
    <source>
        <dbReference type="Google" id="ProtNLM"/>
    </source>
</evidence>
<evidence type="ECO:0000256" key="1">
    <source>
        <dbReference type="SAM" id="SignalP"/>
    </source>
</evidence>
<keyword evidence="1" id="KW-0732">Signal</keyword>
<proteinExistence type="predicted"/>
<feature type="signal peptide" evidence="1">
    <location>
        <begin position="1"/>
        <end position="24"/>
    </location>
</feature>
<dbReference type="EMBL" id="JAEHOD010000009">
    <property type="protein sequence ID" value="KAG2450959.1"/>
    <property type="molecule type" value="Genomic_DNA"/>
</dbReference>
<feature type="chain" id="PRO_5032845583" description="O-fucosyltransferase family protein" evidence="1">
    <location>
        <begin position="25"/>
        <end position="471"/>
    </location>
</feature>
<dbReference type="PANTHER" id="PTHR13132">
    <property type="entry name" value="ALPHA- 1,6 -FUCOSYLTRANSFERASE"/>
    <property type="match status" value="1"/>
</dbReference>
<dbReference type="AlphaFoldDB" id="A0A835WNB5"/>
<dbReference type="Proteomes" id="UP000613740">
    <property type="component" value="Unassembled WGS sequence"/>
</dbReference>
<dbReference type="GO" id="GO:0006487">
    <property type="term" value="P:protein N-linked glycosylation"/>
    <property type="evidence" value="ECO:0007669"/>
    <property type="project" value="TreeGrafter"/>
</dbReference>
<name>A0A835WNB5_9CHLO</name>
<protein>
    <recommendedName>
        <fullName evidence="4">O-fucosyltransferase family protein</fullName>
    </recommendedName>
</protein>
<dbReference type="GO" id="GO:0046921">
    <property type="term" value="F:alpha-(1-&gt;6)-fucosyltransferase activity"/>
    <property type="evidence" value="ECO:0007669"/>
    <property type="project" value="TreeGrafter"/>
</dbReference>
<evidence type="ECO:0000313" key="2">
    <source>
        <dbReference type="EMBL" id="KAG2450959.1"/>
    </source>
</evidence>
<evidence type="ECO:0000313" key="3">
    <source>
        <dbReference type="Proteomes" id="UP000613740"/>
    </source>
</evidence>
<reference evidence="2" key="1">
    <citation type="journal article" date="2020" name="bioRxiv">
        <title>Comparative genomics of Chlamydomonas.</title>
        <authorList>
            <person name="Craig R.J."/>
            <person name="Hasan A.R."/>
            <person name="Ness R.W."/>
            <person name="Keightley P.D."/>
        </authorList>
    </citation>
    <scope>NUCLEOTIDE SEQUENCE</scope>
    <source>
        <strain evidence="2">CCAP 11/173</strain>
    </source>
</reference>
<keyword evidence="3" id="KW-1185">Reference proteome</keyword>